<name>A0A366KAS4_9BIFI</name>
<keyword evidence="3" id="KW-1185">Reference proteome</keyword>
<reference evidence="2 3" key="1">
    <citation type="submission" date="2017-10" db="EMBL/GenBank/DDBJ databases">
        <title>Bifidobacterium xylocopum sp. nov. and Bifidobacterium aemilianum sp. nov., from the carpenter bee (Xylocopa violacea) digestive tract.</title>
        <authorList>
            <person name="Alberoni D."/>
            <person name="Baffoni L."/>
            <person name="Di Gioia D."/>
            <person name="Gaggia F."/>
            <person name="Biavati B."/>
        </authorList>
    </citation>
    <scope>NUCLEOTIDE SEQUENCE [LARGE SCALE GENOMIC DNA]</scope>
    <source>
        <strain evidence="2 3">XV2</strain>
    </source>
</reference>
<sequence length="140" mass="14278">MMTTSIPGATTGATSLLASRAVAADDGGMSNLKPNMGYFPWNATLRDIAGGLQGTVLWCLVILLIVAAVGFIASRVLSSGNMQHYSWILMIGCLIVAAIVASAGGIIWWASGIPVFTTSKAATGALVMQGSLSTFVGLAA</sequence>
<accession>A0A366KAS4</accession>
<dbReference type="RefSeq" id="WP_113853977.1">
    <property type="nucleotide sequence ID" value="NZ_PDCH01000019.1"/>
</dbReference>
<dbReference type="AlphaFoldDB" id="A0A366KAS4"/>
<keyword evidence="1" id="KW-0812">Transmembrane</keyword>
<organism evidence="2 3">
    <name type="scientific">Bifidobacterium xylocopae</name>
    <dbReference type="NCBI Taxonomy" id="2493119"/>
    <lineage>
        <taxon>Bacteria</taxon>
        <taxon>Bacillati</taxon>
        <taxon>Actinomycetota</taxon>
        <taxon>Actinomycetes</taxon>
        <taxon>Bifidobacteriales</taxon>
        <taxon>Bifidobacteriaceae</taxon>
        <taxon>Bifidobacterium</taxon>
    </lineage>
</organism>
<keyword evidence="1" id="KW-1133">Transmembrane helix</keyword>
<evidence type="ECO:0000313" key="3">
    <source>
        <dbReference type="Proteomes" id="UP000252345"/>
    </source>
</evidence>
<evidence type="ECO:0000313" key="2">
    <source>
        <dbReference type="EMBL" id="RBP98835.1"/>
    </source>
</evidence>
<comment type="caution">
    <text evidence="2">The sequence shown here is derived from an EMBL/GenBank/DDBJ whole genome shotgun (WGS) entry which is preliminary data.</text>
</comment>
<dbReference type="Proteomes" id="UP000252345">
    <property type="component" value="Unassembled WGS sequence"/>
</dbReference>
<keyword evidence="1" id="KW-0472">Membrane</keyword>
<protein>
    <submittedName>
        <fullName evidence="2">Uncharacterized protein</fullName>
    </submittedName>
</protein>
<dbReference type="EMBL" id="PDCH01000019">
    <property type="protein sequence ID" value="RBP98835.1"/>
    <property type="molecule type" value="Genomic_DNA"/>
</dbReference>
<feature type="transmembrane region" description="Helical" evidence="1">
    <location>
        <begin position="85"/>
        <end position="109"/>
    </location>
</feature>
<feature type="transmembrane region" description="Helical" evidence="1">
    <location>
        <begin position="48"/>
        <end position="73"/>
    </location>
</feature>
<gene>
    <name evidence="2" type="ORF">CRD59_07015</name>
</gene>
<evidence type="ECO:0000256" key="1">
    <source>
        <dbReference type="SAM" id="Phobius"/>
    </source>
</evidence>
<proteinExistence type="predicted"/>